<dbReference type="Proteomes" id="UP001476282">
    <property type="component" value="Unassembled WGS sequence"/>
</dbReference>
<dbReference type="Gene3D" id="2.40.50.140">
    <property type="entry name" value="Nucleic acid-binding proteins"/>
    <property type="match status" value="1"/>
</dbReference>
<dbReference type="Pfam" id="PF01176">
    <property type="entry name" value="eIF-1a"/>
    <property type="match status" value="1"/>
</dbReference>
<dbReference type="GO" id="GO:0003743">
    <property type="term" value="F:translation initiation factor activity"/>
    <property type="evidence" value="ECO:0007669"/>
    <property type="project" value="UniProtKB-KW"/>
</dbReference>
<dbReference type="EMBL" id="BAABRI010000001">
    <property type="protein sequence ID" value="GAA5480892.1"/>
    <property type="molecule type" value="Genomic_DNA"/>
</dbReference>
<keyword evidence="4" id="KW-1185">Reference proteome</keyword>
<organism evidence="3 4">
    <name type="scientific">Haloferula sargassicola</name>
    <dbReference type="NCBI Taxonomy" id="490096"/>
    <lineage>
        <taxon>Bacteria</taxon>
        <taxon>Pseudomonadati</taxon>
        <taxon>Verrucomicrobiota</taxon>
        <taxon>Verrucomicrobiia</taxon>
        <taxon>Verrucomicrobiales</taxon>
        <taxon>Verrucomicrobiaceae</taxon>
        <taxon>Haloferula</taxon>
    </lineage>
</organism>
<reference evidence="3 4" key="1">
    <citation type="submission" date="2024-02" db="EMBL/GenBank/DDBJ databases">
        <title>Haloferula sargassicola NBRC 104335.</title>
        <authorList>
            <person name="Ichikawa N."/>
            <person name="Katano-Makiyama Y."/>
            <person name="Hidaka K."/>
        </authorList>
    </citation>
    <scope>NUCLEOTIDE SEQUENCE [LARGE SCALE GENOMIC DNA]</scope>
    <source>
        <strain evidence="3 4">NBRC 104335</strain>
    </source>
</reference>
<dbReference type="SUPFAM" id="SSF50249">
    <property type="entry name" value="Nucleic acid-binding proteins"/>
    <property type="match status" value="1"/>
</dbReference>
<proteinExistence type="predicted"/>
<accession>A0ABP9UJS9</accession>
<dbReference type="RefSeq" id="WP_353565051.1">
    <property type="nucleotide sequence ID" value="NZ_BAABRI010000001.1"/>
</dbReference>
<dbReference type="PROSITE" id="PS50832">
    <property type="entry name" value="S1_IF1_TYPE"/>
    <property type="match status" value="1"/>
</dbReference>
<feature type="domain" description="S1-like" evidence="2">
    <location>
        <begin position="1"/>
        <end position="71"/>
    </location>
</feature>
<comment type="caution">
    <text evidence="3">The sequence shown here is derived from an EMBL/GenBank/DDBJ whole genome shotgun (WGS) entry which is preliminary data.</text>
</comment>
<keyword evidence="1 3" id="KW-0396">Initiation factor</keyword>
<sequence>MRELPVRAEAVVAVVLKPGLFELRLPNGKRSLGHLSKELSKATPAIEAGTRVTVELTPFDFDSARIAAVVA</sequence>
<evidence type="ECO:0000313" key="3">
    <source>
        <dbReference type="EMBL" id="GAA5480892.1"/>
    </source>
</evidence>
<gene>
    <name evidence="3" type="primary">infA_1</name>
    <name evidence="3" type="ORF">Hsar01_00096</name>
</gene>
<evidence type="ECO:0000259" key="2">
    <source>
        <dbReference type="PROSITE" id="PS50832"/>
    </source>
</evidence>
<dbReference type="InterPro" id="IPR012340">
    <property type="entry name" value="NA-bd_OB-fold"/>
</dbReference>
<name>A0ABP9UJS9_9BACT</name>
<keyword evidence="1" id="KW-0648">Protein biosynthesis</keyword>
<protein>
    <submittedName>
        <fullName evidence="3">Translation initiation factor IF-1</fullName>
    </submittedName>
</protein>
<dbReference type="InterPro" id="IPR006196">
    <property type="entry name" value="RNA-binding_domain_S1_IF1"/>
</dbReference>
<evidence type="ECO:0000256" key="1">
    <source>
        <dbReference type="PROSITE-ProRule" id="PRU00181"/>
    </source>
</evidence>
<evidence type="ECO:0000313" key="4">
    <source>
        <dbReference type="Proteomes" id="UP001476282"/>
    </source>
</evidence>